<gene>
    <name evidence="2" type="ORF">GCM10017653_02930</name>
</gene>
<protein>
    <submittedName>
        <fullName evidence="2">Uncharacterized protein</fullName>
    </submittedName>
</protein>
<accession>A0A9W6N8D2</accession>
<dbReference type="Proteomes" id="UP001143330">
    <property type="component" value="Unassembled WGS sequence"/>
</dbReference>
<comment type="caution">
    <text evidence="2">The sequence shown here is derived from an EMBL/GenBank/DDBJ whole genome shotgun (WGS) entry which is preliminary data.</text>
</comment>
<evidence type="ECO:0000313" key="2">
    <source>
        <dbReference type="EMBL" id="GLK82224.1"/>
    </source>
</evidence>
<proteinExistence type="predicted"/>
<dbReference type="EMBL" id="BSFM01000001">
    <property type="protein sequence ID" value="GLK82224.1"/>
    <property type="molecule type" value="Genomic_DNA"/>
</dbReference>
<feature type="chain" id="PRO_5040969402" evidence="1">
    <location>
        <begin position="27"/>
        <end position="129"/>
    </location>
</feature>
<feature type="signal peptide" evidence="1">
    <location>
        <begin position="1"/>
        <end position="26"/>
    </location>
</feature>
<keyword evidence="1" id="KW-0732">Signal</keyword>
<organism evidence="2 3">
    <name type="scientific">Ancylobacter defluvii</name>
    <dbReference type="NCBI Taxonomy" id="1282440"/>
    <lineage>
        <taxon>Bacteria</taxon>
        <taxon>Pseudomonadati</taxon>
        <taxon>Pseudomonadota</taxon>
        <taxon>Alphaproteobacteria</taxon>
        <taxon>Hyphomicrobiales</taxon>
        <taxon>Xanthobacteraceae</taxon>
        <taxon>Ancylobacter</taxon>
    </lineage>
</organism>
<name>A0A9W6N8D2_9HYPH</name>
<evidence type="ECO:0000256" key="1">
    <source>
        <dbReference type="SAM" id="SignalP"/>
    </source>
</evidence>
<reference evidence="2" key="2">
    <citation type="submission" date="2023-01" db="EMBL/GenBank/DDBJ databases">
        <authorList>
            <person name="Sun Q."/>
            <person name="Evtushenko L."/>
        </authorList>
    </citation>
    <scope>NUCLEOTIDE SEQUENCE</scope>
    <source>
        <strain evidence="2">VKM B-2789</strain>
    </source>
</reference>
<evidence type="ECO:0000313" key="3">
    <source>
        <dbReference type="Proteomes" id="UP001143330"/>
    </source>
</evidence>
<sequence length="129" mass="14075">MKFTHLAAGALATSIGIAALASPAAAQTYLRNYGSAYDPLPGPTYYEPGYVTSGERVIVRTDPRYVTTAQRYLVVEPVDPYGAEIVHGYGNKPMRVMPSLTRGGFNGQPCYTVEKTNNVGLLRSYTYCR</sequence>
<dbReference type="AlphaFoldDB" id="A0A9W6N8D2"/>
<reference evidence="2" key="1">
    <citation type="journal article" date="2014" name="Int. J. Syst. Evol. Microbiol.">
        <title>Complete genome sequence of Corynebacterium casei LMG S-19264T (=DSM 44701T), isolated from a smear-ripened cheese.</title>
        <authorList>
            <consortium name="US DOE Joint Genome Institute (JGI-PGF)"/>
            <person name="Walter F."/>
            <person name="Albersmeier A."/>
            <person name="Kalinowski J."/>
            <person name="Ruckert C."/>
        </authorList>
    </citation>
    <scope>NUCLEOTIDE SEQUENCE</scope>
    <source>
        <strain evidence="2">VKM B-2789</strain>
    </source>
</reference>
<dbReference type="RefSeq" id="WP_213362935.1">
    <property type="nucleotide sequence ID" value="NZ_BSFM01000001.1"/>
</dbReference>
<keyword evidence="3" id="KW-1185">Reference proteome</keyword>